<evidence type="ECO:0008006" key="5">
    <source>
        <dbReference type="Google" id="ProtNLM"/>
    </source>
</evidence>
<dbReference type="AlphaFoldDB" id="A0A919IYA0"/>
<sequence length="187" mass="19061">MSLDAQLPPPSQPDYQNPPPVAPAQKTSGLAIAGFIFAFVFSPIGFVLSLIALFKTGAGKAAGRGLAIAGLIISVLGTIVIGLLLAGVFAVANSKVLDAGCTDGKDAIYKSSTTVDEASVQATIDGLNAAAAKTKHDDVKAANLALAEDYKALLKGMKTGDAPADLQNKLTKDAEAFDKLCTIDTGN</sequence>
<keyword evidence="2" id="KW-1133">Transmembrane helix</keyword>
<keyword evidence="2" id="KW-0812">Transmembrane</keyword>
<keyword evidence="2" id="KW-0472">Membrane</keyword>
<organism evidence="3 4">
    <name type="scientific">Paractinoplanes ferrugineus</name>
    <dbReference type="NCBI Taxonomy" id="113564"/>
    <lineage>
        <taxon>Bacteria</taxon>
        <taxon>Bacillati</taxon>
        <taxon>Actinomycetota</taxon>
        <taxon>Actinomycetes</taxon>
        <taxon>Micromonosporales</taxon>
        <taxon>Micromonosporaceae</taxon>
        <taxon>Paractinoplanes</taxon>
    </lineage>
</organism>
<proteinExistence type="predicted"/>
<dbReference type="EMBL" id="BOMM01000022">
    <property type="protein sequence ID" value="GIE11050.1"/>
    <property type="molecule type" value="Genomic_DNA"/>
</dbReference>
<name>A0A919IYA0_9ACTN</name>
<protein>
    <recommendedName>
        <fullName evidence="5">DUF4190 domain-containing protein</fullName>
    </recommendedName>
</protein>
<evidence type="ECO:0000256" key="1">
    <source>
        <dbReference type="SAM" id="MobiDB-lite"/>
    </source>
</evidence>
<feature type="transmembrane region" description="Helical" evidence="2">
    <location>
        <begin position="66"/>
        <end position="92"/>
    </location>
</feature>
<feature type="compositionally biased region" description="Pro residues" evidence="1">
    <location>
        <begin position="7"/>
        <end position="22"/>
    </location>
</feature>
<accession>A0A919IYA0</accession>
<reference evidence="3" key="1">
    <citation type="submission" date="2021-01" db="EMBL/GenBank/DDBJ databases">
        <title>Whole genome shotgun sequence of Actinoplanes ferrugineus NBRC 15555.</title>
        <authorList>
            <person name="Komaki H."/>
            <person name="Tamura T."/>
        </authorList>
    </citation>
    <scope>NUCLEOTIDE SEQUENCE</scope>
    <source>
        <strain evidence="3">NBRC 15555</strain>
    </source>
</reference>
<evidence type="ECO:0000313" key="3">
    <source>
        <dbReference type="EMBL" id="GIE11050.1"/>
    </source>
</evidence>
<evidence type="ECO:0000256" key="2">
    <source>
        <dbReference type="SAM" id="Phobius"/>
    </source>
</evidence>
<dbReference type="Proteomes" id="UP000598174">
    <property type="component" value="Unassembled WGS sequence"/>
</dbReference>
<dbReference type="RefSeq" id="WP_203817583.1">
    <property type="nucleotide sequence ID" value="NZ_BAAABP010000032.1"/>
</dbReference>
<keyword evidence="4" id="KW-1185">Reference proteome</keyword>
<feature type="region of interest" description="Disordered" evidence="1">
    <location>
        <begin position="1"/>
        <end position="22"/>
    </location>
</feature>
<comment type="caution">
    <text evidence="3">The sequence shown here is derived from an EMBL/GenBank/DDBJ whole genome shotgun (WGS) entry which is preliminary data.</text>
</comment>
<evidence type="ECO:0000313" key="4">
    <source>
        <dbReference type="Proteomes" id="UP000598174"/>
    </source>
</evidence>
<gene>
    <name evidence="3" type="ORF">Afe05nite_28900</name>
</gene>
<feature type="transmembrane region" description="Helical" evidence="2">
    <location>
        <begin position="30"/>
        <end position="54"/>
    </location>
</feature>